<gene>
    <name evidence="3" type="ORF">DMC30DRAFT_418421</name>
</gene>
<keyword evidence="2" id="KW-0472">Membrane</keyword>
<comment type="caution">
    <text evidence="3">The sequence shown here is derived from an EMBL/GenBank/DDBJ whole genome shotgun (WGS) entry which is preliminary data.</text>
</comment>
<dbReference type="CDD" id="cd11296">
    <property type="entry name" value="O-FucT_like"/>
    <property type="match status" value="1"/>
</dbReference>
<protein>
    <recommendedName>
        <fullName evidence="5">GDP-fucose protein O-fucosyltransferase-domain-containing protein</fullName>
    </recommendedName>
</protein>
<feature type="transmembrane region" description="Helical" evidence="2">
    <location>
        <begin position="54"/>
        <end position="77"/>
    </location>
</feature>
<evidence type="ECO:0000256" key="2">
    <source>
        <dbReference type="SAM" id="Phobius"/>
    </source>
</evidence>
<dbReference type="Proteomes" id="UP000311382">
    <property type="component" value="Unassembled WGS sequence"/>
</dbReference>
<evidence type="ECO:0000313" key="4">
    <source>
        <dbReference type="Proteomes" id="UP000311382"/>
    </source>
</evidence>
<evidence type="ECO:0008006" key="5">
    <source>
        <dbReference type="Google" id="ProtNLM"/>
    </source>
</evidence>
<keyword evidence="2" id="KW-0812">Transmembrane</keyword>
<keyword evidence="4" id="KW-1185">Reference proteome</keyword>
<dbReference type="EMBL" id="SOZI01000117">
    <property type="protein sequence ID" value="TNY18895.1"/>
    <property type="molecule type" value="Genomic_DNA"/>
</dbReference>
<dbReference type="Gene3D" id="3.40.50.11350">
    <property type="match status" value="1"/>
</dbReference>
<proteinExistence type="predicted"/>
<dbReference type="STRING" id="5288.A0A5C5FQI1"/>
<sequence length="541" mass="59691">MAALQALLTRFVPPSAPGDGYRAVKDHTELLEGASPEPAGRQSPRLLSTTPSGVARSAALFVLGVLAASVVWGLALSRPPSLDKAERAFQAAKAGMYDDLDAQHSKGEPRARAYGPRPRRPVTWREGFKTPGPKELLQGEAPGTSLYESLRPDLRYLIGDAWSGLTGQFLTSISLIYLAQRTQRIAVVPSPWRDDEHYFNTFAKMGDLFDLNKFREQTGTLVLELSDVKRFDLDHKTTEREQIGCFKGNNFADSGRTFDAFNLDASSWPIRRLDWWANDATEAFILFDMDDDLRQNKTASFAAEENRTVPRNMRDSQLLCIGNLWSLTELAAWRAGWGAHNYLVADGRQEEKGGMAEMLSPEHHGTHPGEPPFILTYLDFRPEIWDVALFAARKTLGVVDLPRDLLTVHIRRGDFVTWCPSGHDCVPPLSDYEAAVASQLSHLPRGTAVLATTDDTSADFLASIRALGWYAVDHAALGTEALLVTRYGEREHGWYGSAVDQAIHSIGSAFVGTEDSQVSLVAALRVAAWSGGRAQMVKRPK</sequence>
<organism evidence="3 4">
    <name type="scientific">Rhodotorula diobovata</name>
    <dbReference type="NCBI Taxonomy" id="5288"/>
    <lineage>
        <taxon>Eukaryota</taxon>
        <taxon>Fungi</taxon>
        <taxon>Dikarya</taxon>
        <taxon>Basidiomycota</taxon>
        <taxon>Pucciniomycotina</taxon>
        <taxon>Microbotryomycetes</taxon>
        <taxon>Sporidiobolales</taxon>
        <taxon>Sporidiobolaceae</taxon>
        <taxon>Rhodotorula</taxon>
    </lineage>
</organism>
<evidence type="ECO:0000313" key="3">
    <source>
        <dbReference type="EMBL" id="TNY18895.1"/>
    </source>
</evidence>
<accession>A0A5C5FQI1</accession>
<feature type="compositionally biased region" description="Basic and acidic residues" evidence="1">
    <location>
        <begin position="102"/>
        <end position="111"/>
    </location>
</feature>
<evidence type="ECO:0000256" key="1">
    <source>
        <dbReference type="SAM" id="MobiDB-lite"/>
    </source>
</evidence>
<reference evidence="3 4" key="1">
    <citation type="submission" date="2019-03" db="EMBL/GenBank/DDBJ databases">
        <title>Rhodosporidium diobovatum UCD-FST 08-225 genome sequencing, assembly, and annotation.</title>
        <authorList>
            <person name="Fakankun I.U."/>
            <person name="Fristensky B."/>
            <person name="Levin D.B."/>
        </authorList>
    </citation>
    <scope>NUCLEOTIDE SEQUENCE [LARGE SCALE GENOMIC DNA]</scope>
    <source>
        <strain evidence="3 4">UCD-FST 08-225</strain>
    </source>
</reference>
<dbReference type="OrthoDB" id="423313at2759"/>
<feature type="region of interest" description="Disordered" evidence="1">
    <location>
        <begin position="102"/>
        <end position="140"/>
    </location>
</feature>
<name>A0A5C5FQI1_9BASI</name>
<dbReference type="AlphaFoldDB" id="A0A5C5FQI1"/>
<keyword evidence="2" id="KW-1133">Transmembrane helix</keyword>